<dbReference type="KEGG" id="ffu:CLAFUR5_08820"/>
<accession>A0A9Q8PGK9</accession>
<feature type="region of interest" description="Disordered" evidence="1">
    <location>
        <begin position="31"/>
        <end position="85"/>
    </location>
</feature>
<dbReference type="GeneID" id="71988698"/>
<dbReference type="PANTHER" id="PTHR42085:SF2">
    <property type="entry name" value="F-BOX DOMAIN-CONTAINING PROTEIN"/>
    <property type="match status" value="1"/>
</dbReference>
<dbReference type="Proteomes" id="UP000756132">
    <property type="component" value="Chromosome 9"/>
</dbReference>
<evidence type="ECO:0000256" key="1">
    <source>
        <dbReference type="SAM" id="MobiDB-lite"/>
    </source>
</evidence>
<proteinExistence type="predicted"/>
<feature type="compositionally biased region" description="Low complexity" evidence="1">
    <location>
        <begin position="64"/>
        <end position="83"/>
    </location>
</feature>
<feature type="compositionally biased region" description="Polar residues" evidence="1">
    <location>
        <begin position="50"/>
        <end position="63"/>
    </location>
</feature>
<dbReference type="EMBL" id="CP090171">
    <property type="protein sequence ID" value="UJO22040.1"/>
    <property type="molecule type" value="Genomic_DNA"/>
</dbReference>
<dbReference type="OMA" id="FWITMRG"/>
<dbReference type="RefSeq" id="XP_047766406.1">
    <property type="nucleotide sequence ID" value="XM_047907968.1"/>
</dbReference>
<dbReference type="AlphaFoldDB" id="A0A9Q8PGK9"/>
<protein>
    <submittedName>
        <fullName evidence="2">Uncharacterized protein</fullName>
    </submittedName>
</protein>
<dbReference type="InterPro" id="IPR038883">
    <property type="entry name" value="AN11006-like"/>
</dbReference>
<reference evidence="2" key="1">
    <citation type="submission" date="2021-12" db="EMBL/GenBank/DDBJ databases">
        <authorList>
            <person name="Zaccaron A."/>
            <person name="Stergiopoulos I."/>
        </authorList>
    </citation>
    <scope>NUCLEOTIDE SEQUENCE</scope>
    <source>
        <strain evidence="2">Race5_Kim</strain>
    </source>
</reference>
<feature type="compositionally biased region" description="Low complexity" evidence="1">
    <location>
        <begin position="40"/>
        <end position="49"/>
    </location>
</feature>
<reference evidence="2" key="2">
    <citation type="journal article" date="2022" name="Microb. Genom.">
        <title>A chromosome-scale genome assembly of the tomato pathogen Cladosporium fulvum reveals a compartmentalized genome architecture and the presence of a dispensable chromosome.</title>
        <authorList>
            <person name="Zaccaron A.Z."/>
            <person name="Chen L.H."/>
            <person name="Samaras A."/>
            <person name="Stergiopoulos I."/>
        </authorList>
    </citation>
    <scope>NUCLEOTIDE SEQUENCE</scope>
    <source>
        <strain evidence="2">Race5_Kim</strain>
    </source>
</reference>
<name>A0A9Q8PGK9_PASFU</name>
<evidence type="ECO:0000313" key="2">
    <source>
        <dbReference type="EMBL" id="UJO22040.1"/>
    </source>
</evidence>
<gene>
    <name evidence="2" type="ORF">CLAFUR5_08820</name>
</gene>
<sequence length="252" mass="28529">MDVNHAKERRRLRDRFSKVITRKRSEGMIKRYASCTSIDSSSSSSSSSSGQRTPRNSQDIGSNTLTTPSESSQSSQVSSTSTSYPKASLLGIPGELRNQIYRYALLEDQLIKLNPQDHQLPGLLRTCRQIADEATDIYQTENNFQVDAWNMKLSIPENYAEHWMSSLEHCHFWITMRGAPDWENFWGWLRRYSTGEVPGLASGQPSNEAEILAQAFEIVHGLKKNLQFNQILPVLEAWKKSVVLAGADFVFP</sequence>
<dbReference type="OrthoDB" id="62952at2759"/>
<keyword evidence="3" id="KW-1185">Reference proteome</keyword>
<evidence type="ECO:0000313" key="3">
    <source>
        <dbReference type="Proteomes" id="UP000756132"/>
    </source>
</evidence>
<dbReference type="PANTHER" id="PTHR42085">
    <property type="entry name" value="F-BOX DOMAIN-CONTAINING PROTEIN"/>
    <property type="match status" value="1"/>
</dbReference>
<organism evidence="2 3">
    <name type="scientific">Passalora fulva</name>
    <name type="common">Tomato leaf mold</name>
    <name type="synonym">Cladosporium fulvum</name>
    <dbReference type="NCBI Taxonomy" id="5499"/>
    <lineage>
        <taxon>Eukaryota</taxon>
        <taxon>Fungi</taxon>
        <taxon>Dikarya</taxon>
        <taxon>Ascomycota</taxon>
        <taxon>Pezizomycotina</taxon>
        <taxon>Dothideomycetes</taxon>
        <taxon>Dothideomycetidae</taxon>
        <taxon>Mycosphaerellales</taxon>
        <taxon>Mycosphaerellaceae</taxon>
        <taxon>Fulvia</taxon>
    </lineage>
</organism>